<dbReference type="Proteomes" id="UP001259572">
    <property type="component" value="Unassembled WGS sequence"/>
</dbReference>
<organism evidence="2 3">
    <name type="scientific">Sphingosinicella rhizophila</name>
    <dbReference type="NCBI Taxonomy" id="3050082"/>
    <lineage>
        <taxon>Bacteria</taxon>
        <taxon>Pseudomonadati</taxon>
        <taxon>Pseudomonadota</taxon>
        <taxon>Alphaproteobacteria</taxon>
        <taxon>Sphingomonadales</taxon>
        <taxon>Sphingosinicellaceae</taxon>
        <taxon>Sphingosinicella</taxon>
    </lineage>
</organism>
<keyword evidence="3" id="KW-1185">Reference proteome</keyword>
<protein>
    <submittedName>
        <fullName evidence="2">Uncharacterized protein</fullName>
    </submittedName>
</protein>
<feature type="compositionally biased region" description="Basic and acidic residues" evidence="1">
    <location>
        <begin position="7"/>
        <end position="16"/>
    </location>
</feature>
<evidence type="ECO:0000313" key="3">
    <source>
        <dbReference type="Proteomes" id="UP001259572"/>
    </source>
</evidence>
<evidence type="ECO:0000256" key="1">
    <source>
        <dbReference type="SAM" id="MobiDB-lite"/>
    </source>
</evidence>
<name>A0ABU3QC80_9SPHN</name>
<gene>
    <name evidence="2" type="ORF">RQX22_18755</name>
</gene>
<evidence type="ECO:0000313" key="2">
    <source>
        <dbReference type="EMBL" id="MDT9600999.1"/>
    </source>
</evidence>
<feature type="region of interest" description="Disordered" evidence="1">
    <location>
        <begin position="1"/>
        <end position="63"/>
    </location>
</feature>
<dbReference type="EMBL" id="JAVUPU010000015">
    <property type="protein sequence ID" value="MDT9600999.1"/>
    <property type="molecule type" value="Genomic_DNA"/>
</dbReference>
<sequence>MMSFFRTMDRKRDRSIGDAARLQRRQQQQMQQQLIEQQQQQRSTAPLQPMPKLQAANSLQPVA</sequence>
<comment type="caution">
    <text evidence="2">The sequence shown here is derived from an EMBL/GenBank/DDBJ whole genome shotgun (WGS) entry which is preliminary data.</text>
</comment>
<feature type="compositionally biased region" description="Low complexity" evidence="1">
    <location>
        <begin position="25"/>
        <end position="42"/>
    </location>
</feature>
<reference evidence="2 3" key="1">
    <citation type="submission" date="2023-05" db="EMBL/GenBank/DDBJ databases">
        <authorList>
            <person name="Guo Y."/>
        </authorList>
    </citation>
    <scope>NUCLEOTIDE SEQUENCE [LARGE SCALE GENOMIC DNA]</scope>
    <source>
        <strain evidence="2 3">GR2756</strain>
    </source>
</reference>
<accession>A0ABU3QC80</accession>
<proteinExistence type="predicted"/>